<dbReference type="GO" id="GO:0030435">
    <property type="term" value="P:sporulation resulting in formation of a cellular spore"/>
    <property type="evidence" value="ECO:0007669"/>
    <property type="project" value="InterPro"/>
</dbReference>
<dbReference type="Pfam" id="PF07873">
    <property type="entry name" value="YabP"/>
    <property type="match status" value="1"/>
</dbReference>
<reference evidence="1" key="1">
    <citation type="submission" date="2020-08" db="EMBL/GenBank/DDBJ databases">
        <title>Genomic insights into the carbon and energy metabolism of the first obligate autotrophic acetogenic bacterium Aceticella autotrophica gen. nov., sp. nov.</title>
        <authorList>
            <person name="Toshchakov S.V."/>
            <person name="Elcheninov A.G."/>
            <person name="Kublanov I.V."/>
            <person name="Frolov E.N."/>
            <person name="Lebedinsky A.V."/>
        </authorList>
    </citation>
    <scope>NUCLEOTIDE SEQUENCE</scope>
    <source>
        <strain evidence="1">3443-3Ac</strain>
    </source>
</reference>
<dbReference type="EMBL" id="CP060096">
    <property type="protein sequence ID" value="QSZ27559.1"/>
    <property type="molecule type" value="Genomic_DNA"/>
</dbReference>
<accession>A0A975AW47</accession>
<keyword evidence="2" id="KW-1185">Reference proteome</keyword>
<dbReference type="InterPro" id="IPR012504">
    <property type="entry name" value="Spore_YabP"/>
</dbReference>
<dbReference type="NCBIfam" id="TIGR02892">
    <property type="entry name" value="spore_yabP"/>
    <property type="match status" value="1"/>
</dbReference>
<dbReference type="PIRSF" id="PIRSF011576">
    <property type="entry name" value="YabP"/>
    <property type="match status" value="1"/>
</dbReference>
<organism evidence="1 2">
    <name type="scientific">Aceticella autotrophica</name>
    <dbReference type="NCBI Taxonomy" id="2755338"/>
    <lineage>
        <taxon>Bacteria</taxon>
        <taxon>Bacillati</taxon>
        <taxon>Bacillota</taxon>
        <taxon>Clostridia</taxon>
        <taxon>Thermoanaerobacterales</taxon>
        <taxon>Thermoanaerobacteraceae</taxon>
        <taxon>Aceticella</taxon>
    </lineage>
</organism>
<protein>
    <submittedName>
        <fullName evidence="1">Sporulation protein YabP</fullName>
    </submittedName>
</protein>
<evidence type="ECO:0000313" key="2">
    <source>
        <dbReference type="Proteomes" id="UP000671913"/>
    </source>
</evidence>
<proteinExistence type="predicted"/>
<dbReference type="Gene3D" id="2.60.40.2000">
    <property type="match status" value="1"/>
</dbReference>
<dbReference type="Proteomes" id="UP000671913">
    <property type="component" value="Chromosome"/>
</dbReference>
<sequence length="97" mass="10679">MENTRGTNRAEVQNITIENREKVHVTGVQNVVSFDNEAVVLETALGLLTIKGQELHINKLNLDDGQLAVDGEVLSLTYSDRSGIIGKSGSFFSRMFK</sequence>
<dbReference type="AlphaFoldDB" id="A0A975AW47"/>
<evidence type="ECO:0000313" key="1">
    <source>
        <dbReference type="EMBL" id="QSZ27559.1"/>
    </source>
</evidence>
<dbReference type="InterPro" id="IPR022476">
    <property type="entry name" value="Spore_YabP/YqfC"/>
</dbReference>
<gene>
    <name evidence="1" type="primary">yabP</name>
    <name evidence="1" type="ORF">ACETAC_01150</name>
</gene>
<dbReference type="RefSeq" id="WP_284680262.1">
    <property type="nucleotide sequence ID" value="NZ_CP060096.1"/>
</dbReference>
<name>A0A975AW47_9THEO</name>
<dbReference type="InterPro" id="IPR038705">
    <property type="entry name" value="YabP_sf"/>
</dbReference>
<dbReference type="KEGG" id="aaut:ACETAC_01150"/>